<protein>
    <submittedName>
        <fullName evidence="1">Uncharacterized protein</fullName>
    </submittedName>
</protein>
<dbReference type="EMBL" id="JACHIN010000025">
    <property type="protein sequence ID" value="MBB5084679.1"/>
    <property type="molecule type" value="Genomic_DNA"/>
</dbReference>
<dbReference type="Proteomes" id="UP000568380">
    <property type="component" value="Unassembled WGS sequence"/>
</dbReference>
<reference evidence="1 2" key="1">
    <citation type="submission" date="2020-08" db="EMBL/GenBank/DDBJ databases">
        <title>Genomic Encyclopedia of Type Strains, Phase IV (KMG-IV): sequencing the most valuable type-strain genomes for metagenomic binning, comparative biology and taxonomic classification.</title>
        <authorList>
            <person name="Goeker M."/>
        </authorList>
    </citation>
    <scope>NUCLEOTIDE SEQUENCE [LARGE SCALE GENOMIC DNA]</scope>
    <source>
        <strain evidence="1 2">DSM 45385</strain>
    </source>
</reference>
<dbReference type="AlphaFoldDB" id="A0A7W8AFE8"/>
<proteinExistence type="predicted"/>
<gene>
    <name evidence="1" type="ORF">HNR40_010190</name>
</gene>
<evidence type="ECO:0000313" key="2">
    <source>
        <dbReference type="Proteomes" id="UP000568380"/>
    </source>
</evidence>
<accession>A0A7W8AFE8</accession>
<organism evidence="1 2">
    <name type="scientific">Nonomuraea endophytica</name>
    <dbReference type="NCBI Taxonomy" id="714136"/>
    <lineage>
        <taxon>Bacteria</taxon>
        <taxon>Bacillati</taxon>
        <taxon>Actinomycetota</taxon>
        <taxon>Actinomycetes</taxon>
        <taxon>Streptosporangiales</taxon>
        <taxon>Streptosporangiaceae</taxon>
        <taxon>Nonomuraea</taxon>
    </lineage>
</organism>
<name>A0A7W8AFE8_9ACTN</name>
<sequence>MELKPKGLPDLWRPPIVEYAEAMFPVADRGEARYLLAWGDDRDGERWGYLLRRPQTLNTHDGVRHSGHVRWVHWQDIRPVAGEDYETVPVCDPLLAGHDDSI</sequence>
<comment type="caution">
    <text evidence="1">The sequence shown here is derived from an EMBL/GenBank/DDBJ whole genome shotgun (WGS) entry which is preliminary data.</text>
</comment>
<evidence type="ECO:0000313" key="1">
    <source>
        <dbReference type="EMBL" id="MBB5084679.1"/>
    </source>
</evidence>
<dbReference type="RefSeq" id="WP_184975071.1">
    <property type="nucleotide sequence ID" value="NZ_JACHIN010000025.1"/>
</dbReference>
<keyword evidence="2" id="KW-1185">Reference proteome</keyword>